<reference evidence="3" key="1">
    <citation type="submission" date="2024-01" db="EMBL/GenBank/DDBJ databases">
        <authorList>
            <person name="Webb A."/>
        </authorList>
    </citation>
    <scope>NUCLEOTIDE SEQUENCE</scope>
    <source>
        <strain evidence="3">Pm1</strain>
    </source>
</reference>
<feature type="compositionally biased region" description="Basic and acidic residues" evidence="1">
    <location>
        <begin position="34"/>
        <end position="44"/>
    </location>
</feature>
<feature type="region of interest" description="Disordered" evidence="1">
    <location>
        <begin position="1"/>
        <end position="65"/>
    </location>
</feature>
<dbReference type="Proteomes" id="UP001162060">
    <property type="component" value="Unassembled WGS sequence"/>
</dbReference>
<evidence type="ECO:0000313" key="4">
    <source>
        <dbReference type="Proteomes" id="UP001162060"/>
    </source>
</evidence>
<protein>
    <submittedName>
        <fullName evidence="3">Uncharacterized protein</fullName>
    </submittedName>
</protein>
<dbReference type="EMBL" id="CAKLBY020000003">
    <property type="protein sequence ID" value="CAK7892037.1"/>
    <property type="molecule type" value="Genomic_DNA"/>
</dbReference>
<evidence type="ECO:0000256" key="1">
    <source>
        <dbReference type="SAM" id="MobiDB-lite"/>
    </source>
</evidence>
<dbReference type="EMBL" id="CAKLBY020000264">
    <property type="protein sequence ID" value="CAK7941478.1"/>
    <property type="molecule type" value="Genomic_DNA"/>
</dbReference>
<sequence>MTAAASGSGKEEEQGKQGEGYSFCGGDSSSETTGDGHGKSRDSSSKTGVENLSVERDYSRKERRRNNRWKLASECTWLLCQAVLSKRRKEGYHGTPD</sequence>
<proteinExistence type="predicted"/>
<gene>
    <name evidence="3" type="ORF">PM001_LOCUS26628</name>
    <name evidence="2" type="ORF">PM001_LOCUS321</name>
</gene>
<comment type="caution">
    <text evidence="3">The sequence shown here is derived from an EMBL/GenBank/DDBJ whole genome shotgun (WGS) entry which is preliminary data.</text>
</comment>
<evidence type="ECO:0000313" key="3">
    <source>
        <dbReference type="EMBL" id="CAK7941478.1"/>
    </source>
</evidence>
<accession>A0AAV1V644</accession>
<organism evidence="3 4">
    <name type="scientific">Peronospora matthiolae</name>
    <dbReference type="NCBI Taxonomy" id="2874970"/>
    <lineage>
        <taxon>Eukaryota</taxon>
        <taxon>Sar</taxon>
        <taxon>Stramenopiles</taxon>
        <taxon>Oomycota</taxon>
        <taxon>Peronosporomycetes</taxon>
        <taxon>Peronosporales</taxon>
        <taxon>Peronosporaceae</taxon>
        <taxon>Peronospora</taxon>
    </lineage>
</organism>
<name>A0AAV1V644_9STRA</name>
<evidence type="ECO:0000313" key="2">
    <source>
        <dbReference type="EMBL" id="CAK7892037.1"/>
    </source>
</evidence>
<dbReference type="AlphaFoldDB" id="A0AAV1V644"/>